<feature type="transmembrane region" description="Helical" evidence="7">
    <location>
        <begin position="20"/>
        <end position="38"/>
    </location>
</feature>
<feature type="transmembrane region" description="Helical" evidence="7">
    <location>
        <begin position="175"/>
        <end position="197"/>
    </location>
</feature>
<reference evidence="10" key="1">
    <citation type="submission" date="2017-04" db="EMBL/GenBank/DDBJ databases">
        <title>Finegoldia magna isolated from orthopedic joint implant-associated infections.</title>
        <authorList>
            <person name="Bjorklund S."/>
            <person name="Bruggemann H."/>
            <person name="Jensen A."/>
            <person name="Hellmark B."/>
            <person name="Soderquist B."/>
        </authorList>
    </citation>
    <scope>NUCLEOTIDE SEQUENCE [LARGE SCALE GENOMIC DNA]</scope>
    <source>
        <strain evidence="10">CCUG 54800</strain>
    </source>
</reference>
<protein>
    <submittedName>
        <fullName evidence="9">Capsular biosynthesis protein</fullName>
    </submittedName>
</protein>
<accession>A0A233V7Q8</accession>
<keyword evidence="3" id="KW-1003">Cell membrane</keyword>
<dbReference type="RefSeq" id="WP_094205370.1">
    <property type="nucleotide sequence ID" value="NZ_JAPJPX010000008.1"/>
</dbReference>
<evidence type="ECO:0000256" key="5">
    <source>
        <dbReference type="ARBA" id="ARBA00022989"/>
    </source>
</evidence>
<dbReference type="PANTHER" id="PTHR32309">
    <property type="entry name" value="TYROSINE-PROTEIN KINASE"/>
    <property type="match status" value="1"/>
</dbReference>
<dbReference type="InterPro" id="IPR050445">
    <property type="entry name" value="Bact_polysacc_biosynth/exp"/>
</dbReference>
<keyword evidence="4 7" id="KW-0812">Transmembrane</keyword>
<dbReference type="Pfam" id="PF02706">
    <property type="entry name" value="Wzz"/>
    <property type="match status" value="1"/>
</dbReference>
<keyword evidence="6 7" id="KW-0472">Membrane</keyword>
<keyword evidence="5 7" id="KW-1133">Transmembrane helix</keyword>
<dbReference type="AlphaFoldDB" id="A0A233V7Q8"/>
<evidence type="ECO:0000259" key="8">
    <source>
        <dbReference type="Pfam" id="PF02706"/>
    </source>
</evidence>
<dbReference type="GO" id="GO:0004713">
    <property type="term" value="F:protein tyrosine kinase activity"/>
    <property type="evidence" value="ECO:0007669"/>
    <property type="project" value="TreeGrafter"/>
</dbReference>
<organism evidence="9 10">
    <name type="scientific">Finegoldia magna</name>
    <name type="common">Peptostreptococcus magnus</name>
    <dbReference type="NCBI Taxonomy" id="1260"/>
    <lineage>
        <taxon>Bacteria</taxon>
        <taxon>Bacillati</taxon>
        <taxon>Bacillota</taxon>
        <taxon>Tissierellia</taxon>
        <taxon>Tissierellales</taxon>
        <taxon>Peptoniphilaceae</taxon>
        <taxon>Finegoldia</taxon>
    </lineage>
</organism>
<feature type="domain" description="Polysaccharide chain length determinant N-terminal" evidence="8">
    <location>
        <begin position="2"/>
        <end position="95"/>
    </location>
</feature>
<evidence type="ECO:0000256" key="7">
    <source>
        <dbReference type="SAM" id="Phobius"/>
    </source>
</evidence>
<evidence type="ECO:0000256" key="3">
    <source>
        <dbReference type="ARBA" id="ARBA00022475"/>
    </source>
</evidence>
<evidence type="ECO:0000256" key="6">
    <source>
        <dbReference type="ARBA" id="ARBA00023136"/>
    </source>
</evidence>
<comment type="subcellular location">
    <subcellularLocation>
        <location evidence="1">Cell membrane</location>
        <topology evidence="1">Multi-pass membrane protein</topology>
    </subcellularLocation>
</comment>
<proteinExistence type="inferred from homology"/>
<gene>
    <name evidence="9" type="ORF">B9N49_02370</name>
</gene>
<sequence length="339" mass="37518">MEELNLKEAWQAILRKLPHIIIIMLVCALLTNVFNNVLGKDSYSSKVSIMVGSPEDFEKEGAVVSKVDAMINTQLVSNVEQLIKSNSVLDTVAEKVGNGVSSSDLRKDLKVKSVPSTSIIEMEYSSESAQQTNKVLEESLKAITDLTKKTMKKDNIQVVDAPNAKKKIKQLINKIDTAIGLFLGMLIGLAYAFASYYKDPNIFSKEQLQNKLGLETVSVLSNDYDENSNSALSLLNRRIDSFDNVGVFSFDQNTANLAKAYNSNFEKKITAISPISEKVDLTDLTKDIQNAIVLYKKDDSRLGEIKNTLEAIKSLGINPIAAVEISKYNSNDKKYLPYA</sequence>
<evidence type="ECO:0000313" key="9">
    <source>
        <dbReference type="EMBL" id="OXZ28410.1"/>
    </source>
</evidence>
<evidence type="ECO:0000256" key="4">
    <source>
        <dbReference type="ARBA" id="ARBA00022692"/>
    </source>
</evidence>
<comment type="similarity">
    <text evidence="2">Belongs to the CpsC/CapA family.</text>
</comment>
<evidence type="ECO:0000256" key="1">
    <source>
        <dbReference type="ARBA" id="ARBA00004651"/>
    </source>
</evidence>
<comment type="caution">
    <text evidence="9">The sequence shown here is derived from an EMBL/GenBank/DDBJ whole genome shotgun (WGS) entry which is preliminary data.</text>
</comment>
<dbReference type="Proteomes" id="UP000215413">
    <property type="component" value="Unassembled WGS sequence"/>
</dbReference>
<dbReference type="EMBL" id="NDYC01000011">
    <property type="protein sequence ID" value="OXZ28410.1"/>
    <property type="molecule type" value="Genomic_DNA"/>
</dbReference>
<evidence type="ECO:0000256" key="2">
    <source>
        <dbReference type="ARBA" id="ARBA00006683"/>
    </source>
</evidence>
<dbReference type="PANTHER" id="PTHR32309:SF13">
    <property type="entry name" value="FERRIC ENTEROBACTIN TRANSPORT PROTEIN FEPE"/>
    <property type="match status" value="1"/>
</dbReference>
<evidence type="ECO:0000313" key="10">
    <source>
        <dbReference type="Proteomes" id="UP000215413"/>
    </source>
</evidence>
<dbReference type="InterPro" id="IPR003856">
    <property type="entry name" value="LPS_length_determ_N"/>
</dbReference>
<dbReference type="GO" id="GO:0005886">
    <property type="term" value="C:plasma membrane"/>
    <property type="evidence" value="ECO:0007669"/>
    <property type="project" value="UniProtKB-SubCell"/>
</dbReference>
<name>A0A233V7Q8_FINMA</name>